<evidence type="ECO:0000313" key="2">
    <source>
        <dbReference type="Proteomes" id="UP000462362"/>
    </source>
</evidence>
<comment type="caution">
    <text evidence="1">The sequence shown here is derived from an EMBL/GenBank/DDBJ whole genome shotgun (WGS) entry which is preliminary data.</text>
</comment>
<dbReference type="RefSeq" id="WP_118632301.1">
    <property type="nucleotide sequence ID" value="NZ_CAJUON010000023.1"/>
</dbReference>
<dbReference type="InterPro" id="IPR025536">
    <property type="entry name" value="DUF4422"/>
</dbReference>
<proteinExistence type="predicted"/>
<gene>
    <name evidence="1" type="ORF">GMD42_13125</name>
</gene>
<sequence length="254" mass="29911">MLKILVACHRPYRLPHEEPYLPIEVGAQKRVDLHLGGVRDNEGINISQKNPNYCELTALYWARHNLPETVTAIGLTHYRRYFGIKKTPDPLEGVFSLSDWNEFLKESPVILPPKRNYFIETVESQYVHAHHSEDIETLRSVLAEKHSEYLPAFEKLMRGRKTHILNMFVMRRDLFNQYCDWLFDVLFEVEKLLDISSYSANDARVFGFLSERLLDVWLETNHISYIEKPVIHTEKINWIKKGSSFILRKLGIKR</sequence>
<organism evidence="1 2">
    <name type="scientific">Parasutterella excrementihominis</name>
    <dbReference type="NCBI Taxonomy" id="487175"/>
    <lineage>
        <taxon>Bacteria</taxon>
        <taxon>Pseudomonadati</taxon>
        <taxon>Pseudomonadota</taxon>
        <taxon>Betaproteobacteria</taxon>
        <taxon>Burkholderiales</taxon>
        <taxon>Sutterellaceae</taxon>
        <taxon>Parasutterella</taxon>
    </lineage>
</organism>
<name>A0A6I3S499_9BURK</name>
<protein>
    <submittedName>
        <fullName evidence="1">DUF4422 domain-containing protein</fullName>
    </submittedName>
</protein>
<dbReference type="Proteomes" id="UP000462362">
    <property type="component" value="Unassembled WGS sequence"/>
</dbReference>
<dbReference type="AlphaFoldDB" id="A0A6I3S499"/>
<accession>A0A6I3S499</accession>
<reference evidence="1 2" key="1">
    <citation type="journal article" date="2019" name="Nat. Med.">
        <title>A library of human gut bacterial isolates paired with longitudinal multiomics data enables mechanistic microbiome research.</title>
        <authorList>
            <person name="Poyet M."/>
            <person name="Groussin M."/>
            <person name="Gibbons S.M."/>
            <person name="Avila-Pacheco J."/>
            <person name="Jiang X."/>
            <person name="Kearney S.M."/>
            <person name="Perrotta A.R."/>
            <person name="Berdy B."/>
            <person name="Zhao S."/>
            <person name="Lieberman T.D."/>
            <person name="Swanson P.K."/>
            <person name="Smith M."/>
            <person name="Roesemann S."/>
            <person name="Alexander J.E."/>
            <person name="Rich S.A."/>
            <person name="Livny J."/>
            <person name="Vlamakis H."/>
            <person name="Clish C."/>
            <person name="Bullock K."/>
            <person name="Deik A."/>
            <person name="Scott J."/>
            <person name="Pierce K.A."/>
            <person name="Xavier R.J."/>
            <person name="Alm E.J."/>
        </authorList>
    </citation>
    <scope>NUCLEOTIDE SEQUENCE [LARGE SCALE GENOMIC DNA]</scope>
    <source>
        <strain evidence="1 2">BIOML-A2</strain>
    </source>
</reference>
<dbReference type="EMBL" id="WNCL01000089">
    <property type="protein sequence ID" value="MTU44500.1"/>
    <property type="molecule type" value="Genomic_DNA"/>
</dbReference>
<dbReference type="Pfam" id="PF14393">
    <property type="entry name" value="DUF4422"/>
    <property type="match status" value="1"/>
</dbReference>
<evidence type="ECO:0000313" key="1">
    <source>
        <dbReference type="EMBL" id="MTU44500.1"/>
    </source>
</evidence>